<dbReference type="AlphaFoldDB" id="A0A0F9RCQ5"/>
<organism evidence="1">
    <name type="scientific">marine sediment metagenome</name>
    <dbReference type="NCBI Taxonomy" id="412755"/>
    <lineage>
        <taxon>unclassified sequences</taxon>
        <taxon>metagenomes</taxon>
        <taxon>ecological metagenomes</taxon>
    </lineage>
</organism>
<dbReference type="EMBL" id="LAZR01003019">
    <property type="protein sequence ID" value="KKN22896.1"/>
    <property type="molecule type" value="Genomic_DNA"/>
</dbReference>
<proteinExistence type="predicted"/>
<protein>
    <submittedName>
        <fullName evidence="1">Uncharacterized protein</fullName>
    </submittedName>
</protein>
<evidence type="ECO:0000313" key="1">
    <source>
        <dbReference type="EMBL" id="KKN22896.1"/>
    </source>
</evidence>
<comment type="caution">
    <text evidence="1">The sequence shown here is derived from an EMBL/GenBank/DDBJ whole genome shotgun (WGS) entry which is preliminary data.</text>
</comment>
<gene>
    <name evidence="1" type="ORF">LCGC14_0910350</name>
</gene>
<sequence>MDEMIKDLRLILNKLEKMDDPTASEHYKDLLYDAVSFIEWAIISLSKL</sequence>
<name>A0A0F9RCQ5_9ZZZZ</name>
<reference evidence="1" key="1">
    <citation type="journal article" date="2015" name="Nature">
        <title>Complex archaea that bridge the gap between prokaryotes and eukaryotes.</title>
        <authorList>
            <person name="Spang A."/>
            <person name="Saw J.H."/>
            <person name="Jorgensen S.L."/>
            <person name="Zaremba-Niedzwiedzka K."/>
            <person name="Martijn J."/>
            <person name="Lind A.E."/>
            <person name="van Eijk R."/>
            <person name="Schleper C."/>
            <person name="Guy L."/>
            <person name="Ettema T.J."/>
        </authorList>
    </citation>
    <scope>NUCLEOTIDE SEQUENCE</scope>
</reference>
<accession>A0A0F9RCQ5</accession>